<evidence type="ECO:0000313" key="9">
    <source>
        <dbReference type="EMBL" id="KAJ7956890.1"/>
    </source>
</evidence>
<evidence type="ECO:0000256" key="8">
    <source>
        <dbReference type="RuleBase" id="RU000461"/>
    </source>
</evidence>
<dbReference type="InterPro" id="IPR017972">
    <property type="entry name" value="Cyt_P450_CS"/>
</dbReference>
<evidence type="ECO:0000256" key="5">
    <source>
        <dbReference type="ARBA" id="ARBA00022989"/>
    </source>
</evidence>
<evidence type="ECO:0000256" key="6">
    <source>
        <dbReference type="ARBA" id="ARBA00023004"/>
    </source>
</evidence>
<dbReference type="PANTHER" id="PTHR24286">
    <property type="entry name" value="CYTOCHROME P450 26"/>
    <property type="match status" value="1"/>
</dbReference>
<keyword evidence="10" id="KW-1185">Reference proteome</keyword>
<dbReference type="GO" id="GO:0004497">
    <property type="term" value="F:monooxygenase activity"/>
    <property type="evidence" value="ECO:0007669"/>
    <property type="project" value="UniProtKB-KW"/>
</dbReference>
<sequence>MVMLCNAEGNKFLFSNENKLVESWWPSTFAKIFANPGKTISLSEDTLRFRKLLSPFIKLDGLQKYYIGVMDTKTKQFLQQHWHNRETVMFHHMAKKYTLELGCTMFLNIEDPQELSKFQRIILKISSGMYAVPLNVLGTRYWRAIRESKKLQKEIEKIIKQRNIEILAESLPTEQDLISHLIQETHRDGETLNEADVAHKVFGLLMGAYDNVSMTLVSIVKYLAELPEVYDNVFREQMEIARSKAAGELLTWGDLQKMKYSWNVVCEALRLWPPIVGTFRVAKTDFIYEGFLIPKGCKFHWNAGATHRNSEYFPNPENFDPSRFEGNGPTVPFSYVPFGGGLRLCPGNEYARLNLLVFIHNVVTQFKWEKVFPGEEIIYDPILIPVKGLPIRLFPHEVTNHE</sequence>
<keyword evidence="4 7" id="KW-0479">Metal-binding</keyword>
<dbReference type="Gene3D" id="1.10.630.10">
    <property type="entry name" value="Cytochrome P450"/>
    <property type="match status" value="1"/>
</dbReference>
<dbReference type="GO" id="GO:0016705">
    <property type="term" value="F:oxidoreductase activity, acting on paired donors, with incorporation or reduction of molecular oxygen"/>
    <property type="evidence" value="ECO:0007669"/>
    <property type="project" value="InterPro"/>
</dbReference>
<dbReference type="PANTHER" id="PTHR24286:SF381">
    <property type="entry name" value="BETA-AMYRIN 28-OXIDASE"/>
    <property type="match status" value="1"/>
</dbReference>
<evidence type="ECO:0000256" key="3">
    <source>
        <dbReference type="ARBA" id="ARBA00022692"/>
    </source>
</evidence>
<comment type="cofactor">
    <cofactor evidence="7">
        <name>heme</name>
        <dbReference type="ChEBI" id="CHEBI:30413"/>
    </cofactor>
</comment>
<evidence type="ECO:0000256" key="1">
    <source>
        <dbReference type="ARBA" id="ARBA00004167"/>
    </source>
</evidence>
<dbReference type="PRINTS" id="PR00463">
    <property type="entry name" value="EP450I"/>
</dbReference>
<evidence type="ECO:0000256" key="7">
    <source>
        <dbReference type="PIRSR" id="PIRSR602401-1"/>
    </source>
</evidence>
<dbReference type="SUPFAM" id="SSF48264">
    <property type="entry name" value="Cytochrome P450"/>
    <property type="match status" value="1"/>
</dbReference>
<proteinExistence type="inferred from homology"/>
<dbReference type="GO" id="GO:0005506">
    <property type="term" value="F:iron ion binding"/>
    <property type="evidence" value="ECO:0007669"/>
    <property type="project" value="InterPro"/>
</dbReference>
<keyword evidence="5" id="KW-0472">Membrane</keyword>
<dbReference type="Pfam" id="PF00067">
    <property type="entry name" value="p450"/>
    <property type="match status" value="1"/>
</dbReference>
<comment type="caution">
    <text evidence="9">The sequence shown here is derived from an EMBL/GenBank/DDBJ whole genome shotgun (WGS) entry which is preliminary data.</text>
</comment>
<evidence type="ECO:0000256" key="4">
    <source>
        <dbReference type="ARBA" id="ARBA00022723"/>
    </source>
</evidence>
<dbReference type="KEGG" id="qsa:O6P43_023265"/>
<dbReference type="AlphaFoldDB" id="A0AAD7LGX9"/>
<dbReference type="InterPro" id="IPR001128">
    <property type="entry name" value="Cyt_P450"/>
</dbReference>
<organism evidence="9 10">
    <name type="scientific">Quillaja saponaria</name>
    <name type="common">Soap bark tree</name>
    <dbReference type="NCBI Taxonomy" id="32244"/>
    <lineage>
        <taxon>Eukaryota</taxon>
        <taxon>Viridiplantae</taxon>
        <taxon>Streptophyta</taxon>
        <taxon>Embryophyta</taxon>
        <taxon>Tracheophyta</taxon>
        <taxon>Spermatophyta</taxon>
        <taxon>Magnoliopsida</taxon>
        <taxon>eudicotyledons</taxon>
        <taxon>Gunneridae</taxon>
        <taxon>Pentapetalae</taxon>
        <taxon>rosids</taxon>
        <taxon>fabids</taxon>
        <taxon>Fabales</taxon>
        <taxon>Quillajaceae</taxon>
        <taxon>Quillaja</taxon>
    </lineage>
</organism>
<evidence type="ECO:0000313" key="10">
    <source>
        <dbReference type="Proteomes" id="UP001163823"/>
    </source>
</evidence>
<dbReference type="GO" id="GO:0020037">
    <property type="term" value="F:heme binding"/>
    <property type="evidence" value="ECO:0007669"/>
    <property type="project" value="InterPro"/>
</dbReference>
<keyword evidence="5" id="KW-1133">Transmembrane helix</keyword>
<keyword evidence="6 7" id="KW-0408">Iron</keyword>
<accession>A0AAD7LGX9</accession>
<gene>
    <name evidence="9" type="ORF">O6P43_023265</name>
</gene>
<keyword evidence="3" id="KW-0812">Transmembrane</keyword>
<keyword evidence="8" id="KW-0503">Monooxygenase</keyword>
<dbReference type="GO" id="GO:0016020">
    <property type="term" value="C:membrane"/>
    <property type="evidence" value="ECO:0007669"/>
    <property type="project" value="UniProtKB-SubCell"/>
</dbReference>
<dbReference type="PROSITE" id="PS00086">
    <property type="entry name" value="CYTOCHROME_P450"/>
    <property type="match status" value="1"/>
</dbReference>
<protein>
    <submittedName>
        <fullName evidence="9">Cytochrome P450</fullName>
    </submittedName>
</protein>
<name>A0AAD7LGX9_QUISA</name>
<dbReference type="CDD" id="cd11043">
    <property type="entry name" value="CYP90-like"/>
    <property type="match status" value="1"/>
</dbReference>
<comment type="subcellular location">
    <subcellularLocation>
        <location evidence="1">Membrane</location>
        <topology evidence="1">Single-pass membrane protein</topology>
    </subcellularLocation>
</comment>
<keyword evidence="8" id="KW-0560">Oxidoreductase</keyword>
<feature type="binding site" description="axial binding residue" evidence="7">
    <location>
        <position position="345"/>
    </location>
    <ligand>
        <name>heme</name>
        <dbReference type="ChEBI" id="CHEBI:30413"/>
    </ligand>
    <ligandPart>
        <name>Fe</name>
        <dbReference type="ChEBI" id="CHEBI:18248"/>
    </ligandPart>
</feature>
<evidence type="ECO:0000256" key="2">
    <source>
        <dbReference type="ARBA" id="ARBA00010617"/>
    </source>
</evidence>
<keyword evidence="7 8" id="KW-0349">Heme</keyword>
<reference evidence="9" key="1">
    <citation type="journal article" date="2023" name="Science">
        <title>Elucidation of the pathway for biosynthesis of saponin adjuvants from the soapbark tree.</title>
        <authorList>
            <person name="Reed J."/>
            <person name="Orme A."/>
            <person name="El-Demerdash A."/>
            <person name="Owen C."/>
            <person name="Martin L.B.B."/>
            <person name="Misra R.C."/>
            <person name="Kikuchi S."/>
            <person name="Rejzek M."/>
            <person name="Martin A.C."/>
            <person name="Harkess A."/>
            <person name="Leebens-Mack J."/>
            <person name="Louveau T."/>
            <person name="Stephenson M.J."/>
            <person name="Osbourn A."/>
        </authorList>
    </citation>
    <scope>NUCLEOTIDE SEQUENCE</scope>
    <source>
        <strain evidence="9">S10</strain>
    </source>
</reference>
<dbReference type="InterPro" id="IPR002401">
    <property type="entry name" value="Cyt_P450_E_grp-I"/>
</dbReference>
<comment type="similarity">
    <text evidence="2 8">Belongs to the cytochrome P450 family.</text>
</comment>
<dbReference type="GO" id="GO:0016125">
    <property type="term" value="P:sterol metabolic process"/>
    <property type="evidence" value="ECO:0007669"/>
    <property type="project" value="TreeGrafter"/>
</dbReference>
<dbReference type="EMBL" id="JARAOO010000009">
    <property type="protein sequence ID" value="KAJ7956890.1"/>
    <property type="molecule type" value="Genomic_DNA"/>
</dbReference>
<dbReference type="InterPro" id="IPR036396">
    <property type="entry name" value="Cyt_P450_sf"/>
</dbReference>
<dbReference type="Proteomes" id="UP001163823">
    <property type="component" value="Chromosome 9"/>
</dbReference>